<feature type="transmembrane region" description="Helical" evidence="8">
    <location>
        <begin position="123"/>
        <end position="144"/>
    </location>
</feature>
<dbReference type="RefSeq" id="WP_107151825.1">
    <property type="nucleotide sequence ID" value="NZ_PYUC01000008.1"/>
</dbReference>
<comment type="subcellular location">
    <subcellularLocation>
        <location evidence="1">Membrane</location>
        <topology evidence="1">Multi-pass membrane protein</topology>
    </subcellularLocation>
</comment>
<comment type="similarity">
    <text evidence="2 7">Belongs to the sodium:solute symporter (SSF) (TC 2.A.21) family.</text>
</comment>
<dbReference type="InterPro" id="IPR001734">
    <property type="entry name" value="Na/solute_symporter"/>
</dbReference>
<feature type="transmembrane region" description="Helical" evidence="8">
    <location>
        <begin position="6"/>
        <end position="26"/>
    </location>
</feature>
<feature type="transmembrane region" description="Helical" evidence="8">
    <location>
        <begin position="380"/>
        <end position="401"/>
    </location>
</feature>
<dbReference type="PANTHER" id="PTHR48086">
    <property type="entry name" value="SODIUM/PROLINE SYMPORTER-RELATED"/>
    <property type="match status" value="1"/>
</dbReference>
<feature type="transmembrane region" description="Helical" evidence="8">
    <location>
        <begin position="435"/>
        <end position="454"/>
    </location>
</feature>
<feature type="transmembrane region" description="Helical" evidence="8">
    <location>
        <begin position="474"/>
        <end position="496"/>
    </location>
</feature>
<evidence type="ECO:0000256" key="2">
    <source>
        <dbReference type="ARBA" id="ARBA00006434"/>
    </source>
</evidence>
<dbReference type="InterPro" id="IPR038377">
    <property type="entry name" value="Na/Glc_symporter_sf"/>
</dbReference>
<evidence type="ECO:0000313" key="10">
    <source>
        <dbReference type="Proteomes" id="UP000240638"/>
    </source>
</evidence>
<dbReference type="GO" id="GO:0022857">
    <property type="term" value="F:transmembrane transporter activity"/>
    <property type="evidence" value="ECO:0007669"/>
    <property type="project" value="InterPro"/>
</dbReference>
<gene>
    <name evidence="9" type="ORF">C9I57_17005</name>
</gene>
<keyword evidence="5 8" id="KW-1133">Transmembrane helix</keyword>
<keyword evidence="4 8" id="KW-0812">Transmembrane</keyword>
<dbReference type="CDD" id="cd10322">
    <property type="entry name" value="SLC5sbd"/>
    <property type="match status" value="1"/>
</dbReference>
<feature type="transmembrane region" description="Helical" evidence="8">
    <location>
        <begin position="164"/>
        <end position="182"/>
    </location>
</feature>
<dbReference type="GO" id="GO:0005886">
    <property type="term" value="C:plasma membrane"/>
    <property type="evidence" value="ECO:0007669"/>
    <property type="project" value="TreeGrafter"/>
</dbReference>
<evidence type="ECO:0000313" key="9">
    <source>
        <dbReference type="EMBL" id="PTB19405.1"/>
    </source>
</evidence>
<dbReference type="AlphaFoldDB" id="A0A2T3XSD5"/>
<reference evidence="9 10" key="1">
    <citation type="submission" date="2018-03" db="EMBL/GenBank/DDBJ databases">
        <title>Whole genome analyses suggest that Burkholderia sensu lato contains two further novel genera in the rhizoxinica-symbiotica group Mycetohabitans gen. nov., and Trinickia gen. nov.: implications for the evolution of diazotrophy and nodulation in the Burkholderiaceae.</title>
        <authorList>
            <person name="Estrada De Los Santos P."/>
            <person name="Palmer M."/>
            <person name="Chavez-Ramirez B."/>
            <person name="Steenkamp E.T."/>
            <person name="Hirsch A.M."/>
            <person name="Manyaka P."/>
            <person name="Maluk M."/>
            <person name="Lafos M."/>
            <person name="Crook M."/>
            <person name="Gross E."/>
            <person name="Simon M.F."/>
            <person name="Bueno Dos Reis Junior F."/>
            <person name="Poole P.S."/>
            <person name="Venter S.N."/>
            <person name="James E.K."/>
        </authorList>
    </citation>
    <scope>NUCLEOTIDE SEQUENCE [LARGE SCALE GENOMIC DNA]</scope>
    <source>
        <strain evidence="9 10">JPY-366</strain>
    </source>
</reference>
<comment type="caution">
    <text evidence="9">The sequence shown here is derived from an EMBL/GenBank/DDBJ whole genome shotgun (WGS) entry which is preliminary data.</text>
</comment>
<organism evidence="9 10">
    <name type="scientific">Trinickia symbiotica</name>
    <dbReference type="NCBI Taxonomy" id="863227"/>
    <lineage>
        <taxon>Bacteria</taxon>
        <taxon>Pseudomonadati</taxon>
        <taxon>Pseudomonadota</taxon>
        <taxon>Betaproteobacteria</taxon>
        <taxon>Burkholderiales</taxon>
        <taxon>Burkholderiaceae</taxon>
        <taxon>Trinickia</taxon>
    </lineage>
</organism>
<proteinExistence type="inferred from homology"/>
<dbReference type="Proteomes" id="UP000240638">
    <property type="component" value="Unassembled WGS sequence"/>
</dbReference>
<feature type="transmembrane region" description="Helical" evidence="8">
    <location>
        <begin position="239"/>
        <end position="256"/>
    </location>
</feature>
<feature type="transmembrane region" description="Helical" evidence="8">
    <location>
        <begin position="194"/>
        <end position="219"/>
    </location>
</feature>
<evidence type="ECO:0000256" key="6">
    <source>
        <dbReference type="ARBA" id="ARBA00023136"/>
    </source>
</evidence>
<dbReference type="NCBIfam" id="NF046076">
    <property type="entry name" value="monocarbox_MctP"/>
    <property type="match status" value="1"/>
</dbReference>
<feature type="transmembrane region" description="Helical" evidence="8">
    <location>
        <begin position="277"/>
        <end position="298"/>
    </location>
</feature>
<feature type="transmembrane region" description="Helical" evidence="8">
    <location>
        <begin position="47"/>
        <end position="70"/>
    </location>
</feature>
<dbReference type="EMBL" id="PYUC01000008">
    <property type="protein sequence ID" value="PTB19405.1"/>
    <property type="molecule type" value="Genomic_DNA"/>
</dbReference>
<sequence>MNATATGVFVFFFLAITVLGFVAAHWRRGDLAHLEEWGLGGRRFGTIVTWFLVGGDLYTAYTFVAVPALVFGAGAMGFFAVPYTILIYPFGFLVLPKLWSVAKRHGYVTAADFVSARHGSRMLALAIAVTGIIATMPYIALQLVGIEVVIGALGFDTSGFAGDLPLIIAFAILAAYTYTSGLRAPAMIAIVKDLLIYITIIAAIIVVPVQLGGFSHIFASVPPAKVLLKAPDAASMNGFSAYATLAVGSAFALFLYPHSVTAVLSSSSGNALRRNMAMLPAYSLVLGLLALLGFMALASGVQNMPEFQPYFKAFGPNFAVPALFLHFFPSWFVGLAFAAIGIGALVPAAIMSIAASNLYTRNIHREFVNRNMSHEQETHVAKLVSLVVKVGALVFIIGLPLKFAIQLQLLGGIWIIQTLPAIVLGLYTRKLDYRGLLAGWAVGIVSGTWMAATLKLTSSIYTIHLGSVAIPGYAALWSLILNLIVAVVVSVVVRVAGMAASEDRTRPEDYLDVLES</sequence>
<evidence type="ECO:0000256" key="3">
    <source>
        <dbReference type="ARBA" id="ARBA00022448"/>
    </source>
</evidence>
<dbReference type="Pfam" id="PF00474">
    <property type="entry name" value="SSF"/>
    <property type="match status" value="1"/>
</dbReference>
<evidence type="ECO:0000256" key="8">
    <source>
        <dbReference type="SAM" id="Phobius"/>
    </source>
</evidence>
<dbReference type="InterPro" id="IPR050277">
    <property type="entry name" value="Sodium:Solute_Symporter"/>
</dbReference>
<evidence type="ECO:0000256" key="4">
    <source>
        <dbReference type="ARBA" id="ARBA00022692"/>
    </source>
</evidence>
<keyword evidence="6 8" id="KW-0472">Membrane</keyword>
<evidence type="ECO:0000256" key="1">
    <source>
        <dbReference type="ARBA" id="ARBA00004141"/>
    </source>
</evidence>
<keyword evidence="3" id="KW-0813">Transport</keyword>
<name>A0A2T3XSD5_9BURK</name>
<accession>A0A2T3XSD5</accession>
<feature type="transmembrane region" description="Helical" evidence="8">
    <location>
        <begin position="407"/>
        <end position="428"/>
    </location>
</feature>
<dbReference type="Gene3D" id="1.20.1730.10">
    <property type="entry name" value="Sodium/glucose cotransporter"/>
    <property type="match status" value="1"/>
</dbReference>
<feature type="transmembrane region" description="Helical" evidence="8">
    <location>
        <begin position="331"/>
        <end position="359"/>
    </location>
</feature>
<dbReference type="PANTHER" id="PTHR48086:SF8">
    <property type="entry name" value="MONOCARBOXYLIC ACID PERMEASE"/>
    <property type="match status" value="1"/>
</dbReference>
<dbReference type="PROSITE" id="PS50283">
    <property type="entry name" value="NA_SOLUT_SYMP_3"/>
    <property type="match status" value="1"/>
</dbReference>
<protein>
    <submittedName>
        <fullName evidence="9">Sodium:solute symporter</fullName>
    </submittedName>
</protein>
<evidence type="ECO:0000256" key="7">
    <source>
        <dbReference type="RuleBase" id="RU362091"/>
    </source>
</evidence>
<evidence type="ECO:0000256" key="5">
    <source>
        <dbReference type="ARBA" id="ARBA00022989"/>
    </source>
</evidence>
<feature type="transmembrane region" description="Helical" evidence="8">
    <location>
        <begin position="76"/>
        <end position="95"/>
    </location>
</feature>